<dbReference type="InterPro" id="IPR001733">
    <property type="entry name" value="Peptidase_S26B"/>
</dbReference>
<dbReference type="CDD" id="cd06530">
    <property type="entry name" value="S26_SPase_I"/>
    <property type="match status" value="1"/>
</dbReference>
<keyword evidence="9" id="KW-1185">Reference proteome</keyword>
<dbReference type="GO" id="GO:0006465">
    <property type="term" value="P:signal peptide processing"/>
    <property type="evidence" value="ECO:0007669"/>
    <property type="project" value="UniProtKB-UniRule"/>
</dbReference>
<organism evidence="8 9">
    <name type="scientific">Pseudolactococcus laudensis</name>
    <dbReference type="NCBI Taxonomy" id="1494461"/>
    <lineage>
        <taxon>Bacteria</taxon>
        <taxon>Bacillati</taxon>
        <taxon>Bacillota</taxon>
        <taxon>Bacilli</taxon>
        <taxon>Lactobacillales</taxon>
        <taxon>Streptococcaceae</taxon>
        <taxon>Pseudolactococcus</taxon>
    </lineage>
</organism>
<name>A0A7V8MZQ0_9LACT</name>
<dbReference type="GO" id="GO:0004252">
    <property type="term" value="F:serine-type endopeptidase activity"/>
    <property type="evidence" value="ECO:0007669"/>
    <property type="project" value="UniProtKB-UniRule"/>
</dbReference>
<evidence type="ECO:0000256" key="2">
    <source>
        <dbReference type="ARBA" id="ARBA00022692"/>
    </source>
</evidence>
<dbReference type="SUPFAM" id="SSF51306">
    <property type="entry name" value="LexA/Signal peptidase"/>
    <property type="match status" value="1"/>
</dbReference>
<proteinExistence type="predicted"/>
<gene>
    <name evidence="8" type="ORF">HZR21_02195</name>
</gene>
<dbReference type="GeneID" id="303194316"/>
<keyword evidence="3 6" id="KW-1133">Transmembrane helix</keyword>
<dbReference type="Pfam" id="PF10502">
    <property type="entry name" value="Peptidase_S26"/>
    <property type="match status" value="1"/>
</dbReference>
<evidence type="ECO:0000259" key="7">
    <source>
        <dbReference type="Pfam" id="PF10502"/>
    </source>
</evidence>
<sequence length="196" mass="22175">MSKRQESSWQKIKRYTLNLFLVLAVGLVSMTAIYALYFNKEDAFIAGYKPYVISSDSMAPIYRKNSIVLVKQGNFKTIKTGEMIAFKAQELEGKPAFHRVVAVTPEGVVTKGDANKIRDAHLVTDKTYLGHEVWHTNIAVTLLPLLKTPKGIIYLIVLPIILMILLSQTLKIIMRERRSKQLELADSHEENSLEGE</sequence>
<keyword evidence="4 6" id="KW-0472">Membrane</keyword>
<feature type="transmembrane region" description="Helical" evidence="6">
    <location>
        <begin position="152"/>
        <end position="173"/>
    </location>
</feature>
<dbReference type="EC" id="3.4.21.89" evidence="5"/>
<evidence type="ECO:0000256" key="4">
    <source>
        <dbReference type="ARBA" id="ARBA00023136"/>
    </source>
</evidence>
<dbReference type="RefSeq" id="WP_180746036.1">
    <property type="nucleotide sequence ID" value="NZ_CBCRWQ010000001.1"/>
</dbReference>
<evidence type="ECO:0000256" key="1">
    <source>
        <dbReference type="ARBA" id="ARBA00004370"/>
    </source>
</evidence>
<feature type="domain" description="Peptidase S26" evidence="7">
    <location>
        <begin position="47"/>
        <end position="121"/>
    </location>
</feature>
<dbReference type="InterPro" id="IPR019533">
    <property type="entry name" value="Peptidase_S26"/>
</dbReference>
<accession>A0A7V8MZQ0</accession>
<evidence type="ECO:0000256" key="3">
    <source>
        <dbReference type="ARBA" id="ARBA00022989"/>
    </source>
</evidence>
<keyword evidence="2 6" id="KW-0812">Transmembrane</keyword>
<dbReference type="GO" id="GO:0016020">
    <property type="term" value="C:membrane"/>
    <property type="evidence" value="ECO:0007669"/>
    <property type="project" value="UniProtKB-SubCell"/>
</dbReference>
<comment type="subcellular location">
    <subcellularLocation>
        <location evidence="1">Membrane</location>
    </subcellularLocation>
</comment>
<dbReference type="NCBIfam" id="TIGR02228">
    <property type="entry name" value="sigpep_I_arch"/>
    <property type="match status" value="1"/>
</dbReference>
<evidence type="ECO:0000256" key="6">
    <source>
        <dbReference type="SAM" id="Phobius"/>
    </source>
</evidence>
<evidence type="ECO:0000313" key="8">
    <source>
        <dbReference type="EMBL" id="MBA0015965.1"/>
    </source>
</evidence>
<keyword evidence="8" id="KW-0378">Hydrolase</keyword>
<dbReference type="AlphaFoldDB" id="A0A7V8MZQ0"/>
<comment type="caution">
    <text evidence="8">The sequence shown here is derived from an EMBL/GenBank/DDBJ whole genome shotgun (WGS) entry which is preliminary data.</text>
</comment>
<protein>
    <recommendedName>
        <fullName evidence="5">Signal peptidase I</fullName>
        <ecNumber evidence="5">3.4.21.89</ecNumber>
    </recommendedName>
</protein>
<dbReference type="EMBL" id="JACBNY010000002">
    <property type="protein sequence ID" value="MBA0015965.1"/>
    <property type="molecule type" value="Genomic_DNA"/>
</dbReference>
<dbReference type="Proteomes" id="UP000530186">
    <property type="component" value="Unassembled WGS sequence"/>
</dbReference>
<evidence type="ECO:0000256" key="5">
    <source>
        <dbReference type="NCBIfam" id="TIGR02228"/>
    </source>
</evidence>
<dbReference type="InterPro" id="IPR036286">
    <property type="entry name" value="LexA/Signal_pep-like_sf"/>
</dbReference>
<evidence type="ECO:0000313" key="9">
    <source>
        <dbReference type="Proteomes" id="UP000530186"/>
    </source>
</evidence>
<reference evidence="8 9" key="1">
    <citation type="submission" date="2020-07" db="EMBL/GenBank/DDBJ databases">
        <authorList>
            <person name="Hilgarth M."/>
            <person name="Werum V."/>
            <person name="Vogel R.F."/>
        </authorList>
    </citation>
    <scope>NUCLEOTIDE SEQUENCE [LARGE SCALE GENOMIC DNA]</scope>
    <source>
        <strain evidence="8 9">DSM 28961</strain>
    </source>
</reference>
<dbReference type="GO" id="GO:0009003">
    <property type="term" value="F:signal peptidase activity"/>
    <property type="evidence" value="ECO:0007669"/>
    <property type="project" value="UniProtKB-EC"/>
</dbReference>
<feature type="transmembrane region" description="Helical" evidence="6">
    <location>
        <begin position="20"/>
        <end position="38"/>
    </location>
</feature>